<protein>
    <submittedName>
        <fullName evidence="3">Uncharacterized protein</fullName>
    </submittedName>
</protein>
<reference evidence="3" key="2">
    <citation type="submission" date="2023-11" db="UniProtKB">
        <authorList>
            <consortium name="WormBaseParasite"/>
        </authorList>
    </citation>
    <scope>IDENTIFICATION</scope>
</reference>
<keyword evidence="2" id="KW-1185">Reference proteome</keyword>
<accession>A0AA85F5Y9</accession>
<dbReference type="Proteomes" id="UP000050792">
    <property type="component" value="Unassembled WGS sequence"/>
</dbReference>
<feature type="transmembrane region" description="Helical" evidence="1">
    <location>
        <begin position="128"/>
        <end position="150"/>
    </location>
</feature>
<keyword evidence="1" id="KW-1133">Transmembrane helix</keyword>
<dbReference type="AlphaFoldDB" id="A0AA85F5Y9"/>
<keyword evidence="1" id="KW-0812">Transmembrane</keyword>
<sequence length="196" mass="22704">MMNFIRNYTYLRLLLPMEHRPPTSILQPTLSWAFLSSSIQLLFILLMSVSVSRRNVFVGLPLLLWPSGFQERACLVTQLGDFLIVCPIQFQRSFLISSSTGIWFVVSHSRLLLLVSGQRIRSILRKQLLINTCIFWMMAFVVLQVSALYSRTVLTFLLKILTSVLVDSCFEFQMFFRCRCSALAYPELCFLFNCFS</sequence>
<organism evidence="2 3">
    <name type="scientific">Schistosoma rodhaini</name>
    <dbReference type="NCBI Taxonomy" id="6188"/>
    <lineage>
        <taxon>Eukaryota</taxon>
        <taxon>Metazoa</taxon>
        <taxon>Spiralia</taxon>
        <taxon>Lophotrochozoa</taxon>
        <taxon>Platyhelminthes</taxon>
        <taxon>Trematoda</taxon>
        <taxon>Digenea</taxon>
        <taxon>Strigeidida</taxon>
        <taxon>Schistosomatoidea</taxon>
        <taxon>Schistosomatidae</taxon>
        <taxon>Schistosoma</taxon>
    </lineage>
</organism>
<name>A0AA85F5Y9_9TREM</name>
<keyword evidence="1" id="KW-0472">Membrane</keyword>
<evidence type="ECO:0000256" key="1">
    <source>
        <dbReference type="SAM" id="Phobius"/>
    </source>
</evidence>
<proteinExistence type="predicted"/>
<reference evidence="2" key="1">
    <citation type="submission" date="2022-06" db="EMBL/GenBank/DDBJ databases">
        <authorList>
            <person name="Berger JAMES D."/>
            <person name="Berger JAMES D."/>
        </authorList>
    </citation>
    <scope>NUCLEOTIDE SEQUENCE [LARGE SCALE GENOMIC DNA]</scope>
</reference>
<evidence type="ECO:0000313" key="2">
    <source>
        <dbReference type="Proteomes" id="UP000050792"/>
    </source>
</evidence>
<dbReference type="WBParaSite" id="SRDH1_35650.1">
    <property type="protein sequence ID" value="SRDH1_35650.1"/>
    <property type="gene ID" value="SRDH1_35650"/>
</dbReference>
<evidence type="ECO:0000313" key="3">
    <source>
        <dbReference type="WBParaSite" id="SRDH1_35650.1"/>
    </source>
</evidence>